<organism evidence="1">
    <name type="scientific">Enterococcus faecium</name>
    <name type="common">Streptococcus faecium</name>
    <dbReference type="NCBI Taxonomy" id="1352"/>
    <lineage>
        <taxon>Bacteria</taxon>
        <taxon>Bacillati</taxon>
        <taxon>Bacillota</taxon>
        <taxon>Bacilli</taxon>
        <taxon>Lactobacillales</taxon>
        <taxon>Enterococcaceae</taxon>
        <taxon>Enterococcus</taxon>
    </lineage>
</organism>
<protein>
    <submittedName>
        <fullName evidence="1">Uncharacterized protein</fullName>
    </submittedName>
</protein>
<accession>A0A6N3E949</accession>
<reference evidence="1" key="1">
    <citation type="submission" date="2019-11" db="EMBL/GenBank/DDBJ databases">
        <authorList>
            <person name="Feng L."/>
        </authorList>
    </citation>
    <scope>NUCLEOTIDE SEQUENCE</scope>
    <source>
        <strain evidence="1">EFaeciumLFYP64</strain>
    </source>
</reference>
<sequence>MEKAKDYFINFVLFLIYFVIVFFALVFNNSLGWFLLAFFTLYVSWSVFSLSTFLKKLSVTCTVQPVVYRKKSIQVIFSIAKKRAFSFPLPRLQIVFPEIFTEKNKKY</sequence>
<dbReference type="EMBL" id="CACRTQ010000054">
    <property type="protein sequence ID" value="VYU34257.1"/>
    <property type="molecule type" value="Genomic_DNA"/>
</dbReference>
<evidence type="ECO:0000313" key="1">
    <source>
        <dbReference type="EMBL" id="VYU34257.1"/>
    </source>
</evidence>
<proteinExistence type="predicted"/>
<gene>
    <name evidence="1" type="ORF">EFLFYP64_01958</name>
</gene>
<dbReference type="AlphaFoldDB" id="A0A6N3E949"/>
<name>A0A6N3E949_ENTFC</name>